<dbReference type="Proteomes" id="UP001379533">
    <property type="component" value="Chromosome"/>
</dbReference>
<sequence>MRGPHSPLVTPRLLGRFVEPMWDPPHAPYLGPNSRTCSFAQQRAARAVRALLVDGNVREELAHVPSSMPEAALVSACLVEDRRGARSAIRRMLKRHEGTGMPGDVTTIDVLAIDALGALRLLMSRGIVDVEDLGTPTWYFPFRLAFAM</sequence>
<name>A0ABZ2KG24_9BACT</name>
<dbReference type="RefSeq" id="WP_394846469.1">
    <property type="nucleotide sequence ID" value="NZ_CP089982.1"/>
</dbReference>
<organism evidence="1 2">
    <name type="scientific">Pendulispora brunnea</name>
    <dbReference type="NCBI Taxonomy" id="2905690"/>
    <lineage>
        <taxon>Bacteria</taxon>
        <taxon>Pseudomonadati</taxon>
        <taxon>Myxococcota</taxon>
        <taxon>Myxococcia</taxon>
        <taxon>Myxococcales</taxon>
        <taxon>Sorangiineae</taxon>
        <taxon>Pendulisporaceae</taxon>
        <taxon>Pendulispora</taxon>
    </lineage>
</organism>
<evidence type="ECO:0000313" key="1">
    <source>
        <dbReference type="EMBL" id="WXA95859.1"/>
    </source>
</evidence>
<keyword evidence="2" id="KW-1185">Reference proteome</keyword>
<dbReference type="EMBL" id="CP089982">
    <property type="protein sequence ID" value="WXA95859.1"/>
    <property type="molecule type" value="Genomic_DNA"/>
</dbReference>
<accession>A0ABZ2KG24</accession>
<reference evidence="1 2" key="1">
    <citation type="submission" date="2021-12" db="EMBL/GenBank/DDBJ databases">
        <title>Discovery of the Pendulisporaceae a myxobacterial family with distinct sporulation behavior and unique specialized metabolism.</title>
        <authorList>
            <person name="Garcia R."/>
            <person name="Popoff A."/>
            <person name="Bader C.D."/>
            <person name="Loehr J."/>
            <person name="Walesch S."/>
            <person name="Walt C."/>
            <person name="Boldt J."/>
            <person name="Bunk B."/>
            <person name="Haeckl F.J.F.P.J."/>
            <person name="Gunesch A.P."/>
            <person name="Birkelbach J."/>
            <person name="Nuebel U."/>
            <person name="Pietschmann T."/>
            <person name="Bach T."/>
            <person name="Mueller R."/>
        </authorList>
    </citation>
    <scope>NUCLEOTIDE SEQUENCE [LARGE SCALE GENOMIC DNA]</scope>
    <source>
        <strain evidence="1 2">MSr12523</strain>
    </source>
</reference>
<evidence type="ECO:0000313" key="2">
    <source>
        <dbReference type="Proteomes" id="UP001379533"/>
    </source>
</evidence>
<gene>
    <name evidence="1" type="ORF">LZC95_03265</name>
</gene>
<proteinExistence type="predicted"/>
<protein>
    <submittedName>
        <fullName evidence="1">Uncharacterized protein</fullName>
    </submittedName>
</protein>